<evidence type="ECO:0000256" key="1">
    <source>
        <dbReference type="SAM" id="Coils"/>
    </source>
</evidence>
<evidence type="ECO:0000313" key="4">
    <source>
        <dbReference type="Proteomes" id="UP000499080"/>
    </source>
</evidence>
<feature type="compositionally biased region" description="Low complexity" evidence="2">
    <location>
        <begin position="105"/>
        <end position="117"/>
    </location>
</feature>
<feature type="compositionally biased region" description="Polar residues" evidence="2">
    <location>
        <begin position="89"/>
        <end position="104"/>
    </location>
</feature>
<proteinExistence type="predicted"/>
<gene>
    <name evidence="3" type="ORF">AVEN_206402_1</name>
</gene>
<evidence type="ECO:0000313" key="3">
    <source>
        <dbReference type="EMBL" id="GBM29563.1"/>
    </source>
</evidence>
<feature type="region of interest" description="Disordered" evidence="2">
    <location>
        <begin position="89"/>
        <end position="124"/>
    </location>
</feature>
<comment type="caution">
    <text evidence="3">The sequence shown here is derived from an EMBL/GenBank/DDBJ whole genome shotgun (WGS) entry which is preliminary data.</text>
</comment>
<keyword evidence="4" id="KW-1185">Reference proteome</keyword>
<feature type="coiled-coil region" evidence="1">
    <location>
        <begin position="2"/>
        <end position="29"/>
    </location>
</feature>
<keyword evidence="1" id="KW-0175">Coiled coil</keyword>
<evidence type="ECO:0000256" key="2">
    <source>
        <dbReference type="SAM" id="MobiDB-lite"/>
    </source>
</evidence>
<protein>
    <submittedName>
        <fullName evidence="3">Uncharacterized protein</fullName>
    </submittedName>
</protein>
<organism evidence="3 4">
    <name type="scientific">Araneus ventricosus</name>
    <name type="common">Orbweaver spider</name>
    <name type="synonym">Epeira ventricosa</name>
    <dbReference type="NCBI Taxonomy" id="182803"/>
    <lineage>
        <taxon>Eukaryota</taxon>
        <taxon>Metazoa</taxon>
        <taxon>Ecdysozoa</taxon>
        <taxon>Arthropoda</taxon>
        <taxon>Chelicerata</taxon>
        <taxon>Arachnida</taxon>
        <taxon>Araneae</taxon>
        <taxon>Araneomorphae</taxon>
        <taxon>Entelegynae</taxon>
        <taxon>Araneoidea</taxon>
        <taxon>Araneidae</taxon>
        <taxon>Araneus</taxon>
    </lineage>
</organism>
<reference evidence="3 4" key="1">
    <citation type="journal article" date="2019" name="Sci. Rep.">
        <title>Orb-weaving spider Araneus ventricosus genome elucidates the spidroin gene catalogue.</title>
        <authorList>
            <person name="Kono N."/>
            <person name="Nakamura H."/>
            <person name="Ohtoshi R."/>
            <person name="Moran D.A.P."/>
            <person name="Shinohara A."/>
            <person name="Yoshida Y."/>
            <person name="Fujiwara M."/>
            <person name="Mori M."/>
            <person name="Tomita M."/>
            <person name="Arakawa K."/>
        </authorList>
    </citation>
    <scope>NUCLEOTIDE SEQUENCE [LARGE SCALE GENOMIC DNA]</scope>
</reference>
<dbReference type="Proteomes" id="UP000499080">
    <property type="component" value="Unassembled WGS sequence"/>
</dbReference>
<dbReference type="EMBL" id="BGPR01000639">
    <property type="protein sequence ID" value="GBM29563.1"/>
    <property type="molecule type" value="Genomic_DNA"/>
</dbReference>
<accession>A0A4Y2EK07</accession>
<dbReference type="AlphaFoldDB" id="A0A4Y2EK07"/>
<name>A0A4Y2EK07_ARAVE</name>
<sequence>MARKDQRNAQFYKEELKRYMQKVKTAKNSGWKSFCRKASNSYGTHYKAAFRKAIKPAELIALNNHYSSGNHFKIAYDILQETVPHPAISNSSITSHLAPQTTANSSKENSRLSSSISTKEKYQD</sequence>